<proteinExistence type="predicted"/>
<dbReference type="EMBL" id="JAIWYP010000005">
    <property type="protein sequence ID" value="KAH3822193.1"/>
    <property type="molecule type" value="Genomic_DNA"/>
</dbReference>
<organism evidence="1 2">
    <name type="scientific">Dreissena polymorpha</name>
    <name type="common">Zebra mussel</name>
    <name type="synonym">Mytilus polymorpha</name>
    <dbReference type="NCBI Taxonomy" id="45954"/>
    <lineage>
        <taxon>Eukaryota</taxon>
        <taxon>Metazoa</taxon>
        <taxon>Spiralia</taxon>
        <taxon>Lophotrochozoa</taxon>
        <taxon>Mollusca</taxon>
        <taxon>Bivalvia</taxon>
        <taxon>Autobranchia</taxon>
        <taxon>Heteroconchia</taxon>
        <taxon>Euheterodonta</taxon>
        <taxon>Imparidentia</taxon>
        <taxon>Neoheterodontei</taxon>
        <taxon>Myida</taxon>
        <taxon>Dreissenoidea</taxon>
        <taxon>Dreissenidae</taxon>
        <taxon>Dreissena</taxon>
    </lineage>
</organism>
<name>A0A9D4GUS4_DREPO</name>
<comment type="caution">
    <text evidence="1">The sequence shown here is derived from an EMBL/GenBank/DDBJ whole genome shotgun (WGS) entry which is preliminary data.</text>
</comment>
<protein>
    <submittedName>
        <fullName evidence="1">Uncharacterized protein</fullName>
    </submittedName>
</protein>
<evidence type="ECO:0000313" key="2">
    <source>
        <dbReference type="Proteomes" id="UP000828390"/>
    </source>
</evidence>
<reference evidence="1" key="1">
    <citation type="journal article" date="2019" name="bioRxiv">
        <title>The Genome of the Zebra Mussel, Dreissena polymorpha: A Resource for Invasive Species Research.</title>
        <authorList>
            <person name="McCartney M.A."/>
            <person name="Auch B."/>
            <person name="Kono T."/>
            <person name="Mallez S."/>
            <person name="Zhang Y."/>
            <person name="Obille A."/>
            <person name="Becker A."/>
            <person name="Abrahante J.E."/>
            <person name="Garbe J."/>
            <person name="Badalamenti J.P."/>
            <person name="Herman A."/>
            <person name="Mangelson H."/>
            <person name="Liachko I."/>
            <person name="Sullivan S."/>
            <person name="Sone E.D."/>
            <person name="Koren S."/>
            <person name="Silverstein K.A.T."/>
            <person name="Beckman K.B."/>
            <person name="Gohl D.M."/>
        </authorList>
    </citation>
    <scope>NUCLEOTIDE SEQUENCE</scope>
    <source>
        <strain evidence="1">Duluth1</strain>
        <tissue evidence="1">Whole animal</tissue>
    </source>
</reference>
<evidence type="ECO:0000313" key="1">
    <source>
        <dbReference type="EMBL" id="KAH3822193.1"/>
    </source>
</evidence>
<dbReference type="Proteomes" id="UP000828390">
    <property type="component" value="Unassembled WGS sequence"/>
</dbReference>
<dbReference type="PANTHER" id="PTHR46963">
    <property type="entry name" value="SIMILAR TO RIKEN CDNA E130308A19"/>
    <property type="match status" value="1"/>
</dbReference>
<gene>
    <name evidence="1" type="ORF">DPMN_123966</name>
</gene>
<dbReference type="PANTHER" id="PTHR46963:SF2">
    <property type="match status" value="1"/>
</dbReference>
<keyword evidence="2" id="KW-1185">Reference proteome</keyword>
<accession>A0A9D4GUS4</accession>
<dbReference type="InterPro" id="IPR042838">
    <property type="entry name" value="KIAA1958"/>
</dbReference>
<dbReference type="AlphaFoldDB" id="A0A9D4GUS4"/>
<reference evidence="1" key="2">
    <citation type="submission" date="2020-11" db="EMBL/GenBank/DDBJ databases">
        <authorList>
            <person name="McCartney M.A."/>
            <person name="Auch B."/>
            <person name="Kono T."/>
            <person name="Mallez S."/>
            <person name="Becker A."/>
            <person name="Gohl D.M."/>
            <person name="Silverstein K.A.T."/>
            <person name="Koren S."/>
            <person name="Bechman K.B."/>
            <person name="Herman A."/>
            <person name="Abrahante J.E."/>
            <person name="Garbe J."/>
        </authorList>
    </citation>
    <scope>NUCLEOTIDE SEQUENCE</scope>
    <source>
        <strain evidence="1">Duluth1</strain>
        <tissue evidence="1">Whole animal</tissue>
    </source>
</reference>
<sequence>MCLARYFLSVKNAKTKKDLEPGTLKGIQASIKRYLSDNNYDVDIMSDHRFKHSRNVLRAKAVDLKEKGLDNKAMRSDPFTSEEIDILYHNRLLGKGTDTFRVNS</sequence>